<dbReference type="Proteomes" id="UP000182192">
    <property type="component" value="Unassembled WGS sequence"/>
</dbReference>
<evidence type="ECO:0000313" key="2">
    <source>
        <dbReference type="EMBL" id="SFC29641.1"/>
    </source>
</evidence>
<feature type="domain" description="Phosphoribulokinase/uridine kinase" evidence="1">
    <location>
        <begin position="88"/>
        <end position="158"/>
    </location>
</feature>
<keyword evidence="2" id="KW-0418">Kinase</keyword>
<gene>
    <name evidence="2" type="ORF">SAMN02910406_01470</name>
</gene>
<organism evidence="2 3">
    <name type="scientific">Ruminococcus albus</name>
    <dbReference type="NCBI Taxonomy" id="1264"/>
    <lineage>
        <taxon>Bacteria</taxon>
        <taxon>Bacillati</taxon>
        <taxon>Bacillota</taxon>
        <taxon>Clostridia</taxon>
        <taxon>Eubacteriales</taxon>
        <taxon>Oscillospiraceae</taxon>
        <taxon>Ruminococcus</taxon>
    </lineage>
</organism>
<dbReference type="SUPFAM" id="SSF52540">
    <property type="entry name" value="P-loop containing nucleoside triphosphate hydrolases"/>
    <property type="match status" value="1"/>
</dbReference>
<dbReference type="InterPro" id="IPR027417">
    <property type="entry name" value="P-loop_NTPase"/>
</dbReference>
<dbReference type="GO" id="GO:0005524">
    <property type="term" value="F:ATP binding"/>
    <property type="evidence" value="ECO:0007669"/>
    <property type="project" value="InterPro"/>
</dbReference>
<evidence type="ECO:0000259" key="1">
    <source>
        <dbReference type="Pfam" id="PF00485"/>
    </source>
</evidence>
<dbReference type="GO" id="GO:0016301">
    <property type="term" value="F:kinase activity"/>
    <property type="evidence" value="ECO:0007669"/>
    <property type="project" value="UniProtKB-KW"/>
</dbReference>
<dbReference type="Pfam" id="PF00485">
    <property type="entry name" value="PRK"/>
    <property type="match status" value="1"/>
</dbReference>
<dbReference type="NCBIfam" id="NF006085">
    <property type="entry name" value="PRK08233.1"/>
    <property type="match status" value="1"/>
</dbReference>
<reference evidence="2 3" key="1">
    <citation type="submission" date="2016-10" db="EMBL/GenBank/DDBJ databases">
        <authorList>
            <person name="de Groot N.N."/>
        </authorList>
    </citation>
    <scope>NUCLEOTIDE SEQUENCE [LARGE SCALE GENOMIC DNA]</scope>
    <source>
        <strain evidence="2 3">AR67</strain>
    </source>
</reference>
<name>A0A1I1I0M1_RUMAL</name>
<sequence length="177" mass="20243">MKIIAIGAVTAGGKTTVVNALKARLPRTASLHFDDYTFDGEPDDLTQWVSKGEEFYNVWDLSPLKADVEKIINSGEYDYLLLDYPFAYQNKMMKDYLDCCIFIDTPLDIAMARRVLRDMKDASADDIRNEMHTYLKFARPCYVDMLTEILPDSDYVIDGAKELETIINEAMEIILKC</sequence>
<dbReference type="OrthoDB" id="6291705at2"/>
<keyword evidence="2" id="KW-0808">Transferase</keyword>
<dbReference type="EMBL" id="FOKQ01000010">
    <property type="protein sequence ID" value="SFC29641.1"/>
    <property type="molecule type" value="Genomic_DNA"/>
</dbReference>
<accession>A0A1I1I0M1</accession>
<dbReference type="RefSeq" id="WP_074960917.1">
    <property type="nucleotide sequence ID" value="NZ_FOKQ01000010.1"/>
</dbReference>
<proteinExistence type="predicted"/>
<dbReference type="InterPro" id="IPR006083">
    <property type="entry name" value="PRK/URK"/>
</dbReference>
<evidence type="ECO:0000313" key="3">
    <source>
        <dbReference type="Proteomes" id="UP000182192"/>
    </source>
</evidence>
<dbReference type="AlphaFoldDB" id="A0A1I1I0M1"/>
<dbReference type="Gene3D" id="3.40.50.300">
    <property type="entry name" value="P-loop containing nucleotide triphosphate hydrolases"/>
    <property type="match status" value="1"/>
</dbReference>
<protein>
    <submittedName>
        <fullName evidence="2">Uridine kinase</fullName>
    </submittedName>
</protein>